<comment type="caution">
    <text evidence="2">The sequence shown here is derived from an EMBL/GenBank/DDBJ whole genome shotgun (WGS) entry which is preliminary data.</text>
</comment>
<gene>
    <name evidence="2" type="ORF">GCM10022410_02150</name>
</gene>
<dbReference type="PROSITE" id="PS51257">
    <property type="entry name" value="PROKAR_LIPOPROTEIN"/>
    <property type="match status" value="1"/>
</dbReference>
<keyword evidence="1" id="KW-0732">Signal</keyword>
<dbReference type="Proteomes" id="UP001501734">
    <property type="component" value="Unassembled WGS sequence"/>
</dbReference>
<organism evidence="2 3">
    <name type="scientific">Amphibacillus indicireducens</name>
    <dbReference type="NCBI Taxonomy" id="1076330"/>
    <lineage>
        <taxon>Bacteria</taxon>
        <taxon>Bacillati</taxon>
        <taxon>Bacillota</taxon>
        <taxon>Bacilli</taxon>
        <taxon>Bacillales</taxon>
        <taxon>Bacillaceae</taxon>
        <taxon>Amphibacillus</taxon>
    </lineage>
</organism>
<evidence type="ECO:0008006" key="4">
    <source>
        <dbReference type="Google" id="ProtNLM"/>
    </source>
</evidence>
<dbReference type="InterPro" id="IPR050490">
    <property type="entry name" value="Bact_solute-bd_prot1"/>
</dbReference>
<dbReference type="PANTHER" id="PTHR43649:SF12">
    <property type="entry name" value="DIACETYLCHITOBIOSE BINDING PROTEIN DASA"/>
    <property type="match status" value="1"/>
</dbReference>
<evidence type="ECO:0000256" key="1">
    <source>
        <dbReference type="SAM" id="SignalP"/>
    </source>
</evidence>
<feature type="signal peptide" evidence="1">
    <location>
        <begin position="1"/>
        <end position="22"/>
    </location>
</feature>
<dbReference type="EMBL" id="BAABDL010000014">
    <property type="protein sequence ID" value="GAA4058594.1"/>
    <property type="molecule type" value="Genomic_DNA"/>
</dbReference>
<dbReference type="Gene3D" id="3.40.190.10">
    <property type="entry name" value="Periplasmic binding protein-like II"/>
    <property type="match status" value="1"/>
</dbReference>
<dbReference type="PANTHER" id="PTHR43649">
    <property type="entry name" value="ARABINOSE-BINDING PROTEIN-RELATED"/>
    <property type="match status" value="1"/>
</dbReference>
<dbReference type="SUPFAM" id="SSF53850">
    <property type="entry name" value="Periplasmic binding protein-like II"/>
    <property type="match status" value="1"/>
</dbReference>
<protein>
    <recommendedName>
        <fullName evidence="4">Extracellular solute-binding protein</fullName>
    </recommendedName>
</protein>
<accession>A0ABP7V352</accession>
<sequence>MKTTRLGIIILTLLLISACNLPKETEYQSYFINQPETKSERADSSKIKKIEIWTPEDIVTNTLKYFSYQHDDIEFEVTVVDRLNLVDTYYEALLTNTEPDLMIVSAQDIGAFSGLDKFETLNQQPYYDHQFFRSRPNALLDNYLNDQDEMYGFPIHTHPYVTLYRADILAEYGFPTDPEKLGDYLADLDNWLEIVTRLGDDGLYAYESLQVMLEWGLNSSYPFDQNYQYIYQEEPFANLLEGLTIIDAMELDIYQSVWQESGYNNLKADRLVMFQAPSYMVDTLYNWLPEQAGKWRITKPPFEMNGIAKNTSLIAMIPENATNKNVVWSLVKALANDLYHGLSTVQQHPLLDQTDLNQFYLSLLEEPSIGKPSMLDKTAEVLWENNVYRVNQGYQLNETFFQQTHNQVIEQVRNNRRVLREN</sequence>
<reference evidence="3" key="1">
    <citation type="journal article" date="2019" name="Int. J. Syst. Evol. Microbiol.">
        <title>The Global Catalogue of Microorganisms (GCM) 10K type strain sequencing project: providing services to taxonomists for standard genome sequencing and annotation.</title>
        <authorList>
            <consortium name="The Broad Institute Genomics Platform"/>
            <consortium name="The Broad Institute Genome Sequencing Center for Infectious Disease"/>
            <person name="Wu L."/>
            <person name="Ma J."/>
        </authorList>
    </citation>
    <scope>NUCLEOTIDE SEQUENCE [LARGE SCALE GENOMIC DNA]</scope>
    <source>
        <strain evidence="3">JCM 17250</strain>
    </source>
</reference>
<keyword evidence="3" id="KW-1185">Reference proteome</keyword>
<dbReference type="RefSeq" id="WP_344909562.1">
    <property type="nucleotide sequence ID" value="NZ_BAABDL010000014.1"/>
</dbReference>
<evidence type="ECO:0000313" key="3">
    <source>
        <dbReference type="Proteomes" id="UP001501734"/>
    </source>
</evidence>
<evidence type="ECO:0000313" key="2">
    <source>
        <dbReference type="EMBL" id="GAA4058594.1"/>
    </source>
</evidence>
<name>A0ABP7V352_9BACI</name>
<proteinExistence type="predicted"/>
<feature type="chain" id="PRO_5046101330" description="Extracellular solute-binding protein" evidence="1">
    <location>
        <begin position="23"/>
        <end position="422"/>
    </location>
</feature>